<dbReference type="EMBL" id="HBGB01005713">
    <property type="protein sequence ID" value="CAD9048200.1"/>
    <property type="molecule type" value="Transcribed_RNA"/>
</dbReference>
<evidence type="ECO:0000313" key="3">
    <source>
        <dbReference type="EMBL" id="CAD9048200.1"/>
    </source>
</evidence>
<protein>
    <submittedName>
        <fullName evidence="3">Uncharacterized protein</fullName>
    </submittedName>
</protein>
<organism evidence="3">
    <name type="scientific">Vitrella brassicaformis</name>
    <dbReference type="NCBI Taxonomy" id="1169539"/>
    <lineage>
        <taxon>Eukaryota</taxon>
        <taxon>Sar</taxon>
        <taxon>Alveolata</taxon>
        <taxon>Colpodellida</taxon>
        <taxon>Vitrellaceae</taxon>
        <taxon>Vitrella</taxon>
    </lineage>
</organism>
<sequence length="709" mass="78682">MWSVLLLLPVFRLIHGVIRRAFGPRHSVKLGEIAFLRAPGGKTYISDENMTRLHCCSTRDLFVHYLTLPRRCIATVPQIRSEVDVANALSNHRQSEPRENDDIVKHIHNLALKGETNYGVWRRKASRVHALCPKLSPLQLIQILEDFATVRYFDPSAVQALLHGLVQQEPFDASSHAVHGTGKISYVDIQDILRLLAALAVLRDQLQGKEDADEGQATYFERVVVPWLGWVRQHVLVPRVRYLNAVEAIRTGEALEELRVCDLDTLLALLDQVAPFLHASESKIDLEHVLRAVQLTERVLARGTGEILIQRLVASRAPRGAPCVAPHPTSPSPSLTLGDGLRGRPGSKPSVYLSDEKTADWLLGTLLRAVKPVVERQQGTLDTPFAVKLLFTLTMLQNWRASTDVLGPAIQSSGEDPPSSKRPQDAPTARFHPPPSLTAPLPGQQVPRRQIRTPYRQATRDRQELPVKEEFGRLQATLLDKIDAESMCNGLVNPDGLLQLSHILSLLAQTQGDVRREKIGRYIDPLCWGILKQLSLFGFPQLLAMLENVVRLDRLQLKQPDGYPHQQYFVDQLRCQATGLLTGAEPGLVCRFFAVLLPLHPSIALPLLFDAHNHLLRALAELSSQSHTSSIPALTATAAPSSTAPPLVHALRTLHTLFCSSSDSLLRGYVNASGPDVPRAMYLEAEYCQREILKGIVDDVKTAVESVLH</sequence>
<reference evidence="3" key="1">
    <citation type="submission" date="2021-01" db="EMBL/GenBank/DDBJ databases">
        <authorList>
            <person name="Corre E."/>
            <person name="Pelletier E."/>
            <person name="Niang G."/>
            <person name="Scheremetjew M."/>
            <person name="Finn R."/>
            <person name="Kale V."/>
            <person name="Holt S."/>
            <person name="Cochrane G."/>
            <person name="Meng A."/>
            <person name="Brown T."/>
            <person name="Cohen L."/>
        </authorList>
    </citation>
    <scope>NUCLEOTIDE SEQUENCE</scope>
    <source>
        <strain evidence="3">CCMP3346</strain>
    </source>
</reference>
<evidence type="ECO:0000256" key="2">
    <source>
        <dbReference type="SAM" id="SignalP"/>
    </source>
</evidence>
<accession>A0A7S1JN26</accession>
<feature type="signal peptide" evidence="2">
    <location>
        <begin position="1"/>
        <end position="16"/>
    </location>
</feature>
<keyword evidence="2" id="KW-0732">Signal</keyword>
<proteinExistence type="predicted"/>
<evidence type="ECO:0000256" key="1">
    <source>
        <dbReference type="SAM" id="MobiDB-lite"/>
    </source>
</evidence>
<feature type="region of interest" description="Disordered" evidence="1">
    <location>
        <begin position="320"/>
        <end position="351"/>
    </location>
</feature>
<feature type="region of interest" description="Disordered" evidence="1">
    <location>
        <begin position="407"/>
        <end position="462"/>
    </location>
</feature>
<name>A0A7S1JN26_9ALVE</name>
<dbReference type="AlphaFoldDB" id="A0A7S1JN26"/>
<feature type="chain" id="PRO_5031175353" evidence="2">
    <location>
        <begin position="17"/>
        <end position="709"/>
    </location>
</feature>
<gene>
    <name evidence="3" type="ORF">VBRA1451_LOCUS3258</name>
</gene>